<dbReference type="GO" id="GO:0016020">
    <property type="term" value="C:membrane"/>
    <property type="evidence" value="ECO:0007669"/>
    <property type="project" value="InterPro"/>
</dbReference>
<feature type="transmembrane region" description="Helical" evidence="9">
    <location>
        <begin position="120"/>
        <end position="141"/>
    </location>
</feature>
<evidence type="ECO:0000256" key="8">
    <source>
        <dbReference type="ARBA" id="ARBA00023012"/>
    </source>
</evidence>
<evidence type="ECO:0000313" key="12">
    <source>
        <dbReference type="Proteomes" id="UP000295680"/>
    </source>
</evidence>
<dbReference type="RefSeq" id="WP_243727527.1">
    <property type="nucleotide sequence ID" value="NZ_SLWS01000015.1"/>
</dbReference>
<dbReference type="Proteomes" id="UP000295680">
    <property type="component" value="Unassembled WGS sequence"/>
</dbReference>
<evidence type="ECO:0000259" key="10">
    <source>
        <dbReference type="Pfam" id="PF07730"/>
    </source>
</evidence>
<keyword evidence="5" id="KW-0547">Nucleotide-binding</keyword>
<dbReference type="PANTHER" id="PTHR24421:SF10">
    <property type="entry name" value="NITRATE_NITRITE SENSOR PROTEIN NARQ"/>
    <property type="match status" value="1"/>
</dbReference>
<dbReference type="AlphaFoldDB" id="A0A4R2IUZ9"/>
<evidence type="ECO:0000256" key="3">
    <source>
        <dbReference type="ARBA" id="ARBA00022553"/>
    </source>
</evidence>
<dbReference type="InterPro" id="IPR050482">
    <property type="entry name" value="Sensor_HK_TwoCompSys"/>
</dbReference>
<organism evidence="11 12">
    <name type="scientific">Actinocrispum wychmicini</name>
    <dbReference type="NCBI Taxonomy" id="1213861"/>
    <lineage>
        <taxon>Bacteria</taxon>
        <taxon>Bacillati</taxon>
        <taxon>Actinomycetota</taxon>
        <taxon>Actinomycetes</taxon>
        <taxon>Pseudonocardiales</taxon>
        <taxon>Pseudonocardiaceae</taxon>
        <taxon>Actinocrispum</taxon>
    </lineage>
</organism>
<evidence type="ECO:0000256" key="4">
    <source>
        <dbReference type="ARBA" id="ARBA00022679"/>
    </source>
</evidence>
<reference evidence="11 12" key="1">
    <citation type="submission" date="2019-03" db="EMBL/GenBank/DDBJ databases">
        <title>Genomic Encyclopedia of Type Strains, Phase IV (KMG-IV): sequencing the most valuable type-strain genomes for metagenomic binning, comparative biology and taxonomic classification.</title>
        <authorList>
            <person name="Goeker M."/>
        </authorList>
    </citation>
    <scope>NUCLEOTIDE SEQUENCE [LARGE SCALE GENOMIC DNA]</scope>
    <source>
        <strain evidence="11 12">DSM 45934</strain>
    </source>
</reference>
<gene>
    <name evidence="11" type="ORF">EV192_115178</name>
</gene>
<comment type="catalytic activity">
    <reaction evidence="1">
        <text>ATP + protein L-histidine = ADP + protein N-phospho-L-histidine.</text>
        <dbReference type="EC" id="2.7.13.3"/>
    </reaction>
</comment>
<keyword evidence="3" id="KW-0597">Phosphoprotein</keyword>
<dbReference type="EMBL" id="SLWS01000015">
    <property type="protein sequence ID" value="TCO48957.1"/>
    <property type="molecule type" value="Genomic_DNA"/>
</dbReference>
<keyword evidence="9" id="KW-0472">Membrane</keyword>
<dbReference type="SUPFAM" id="SSF55874">
    <property type="entry name" value="ATPase domain of HSP90 chaperone/DNA topoisomerase II/histidine kinase"/>
    <property type="match status" value="1"/>
</dbReference>
<dbReference type="PANTHER" id="PTHR24421">
    <property type="entry name" value="NITRATE/NITRITE SENSOR PROTEIN NARX-RELATED"/>
    <property type="match status" value="1"/>
</dbReference>
<feature type="transmembrane region" description="Helical" evidence="9">
    <location>
        <begin position="89"/>
        <end position="114"/>
    </location>
</feature>
<sequence length="402" mass="43887">MVTHTLTTGQSGEVVEKVTLARNRFASLDRIVKIHKHPVARGPVLDGFAVLLSALEVWLRISPQTQTYSIVLSGVACAAVMFRRRWPFLVFLVTVPGYFAGAAQIAGMIALGTLARRKQWMWQTMVAGGLAWTCAYVQWPLDRFFNLSWRAHIFNGIYGILYAGLPIALGLLMALRVELSDRLAALAASKEREQALHEQTIRAAERASLAREMHDVVSHQVTLIAMQAGALVVSAQDDESREAANTIRQLSKRTLDELRDLVGVLRSGAVDDDVHPGLEELPQLLRNAEVPVTMVEQEVPDPVPQAVSRAAYRTVQEALTNINKHAHGAHATIRMFPCGSALIVEVVNDRPAKEPAGAVSLPSGGHGLMGVRERTVLLGGTFHAGHTPEGGFRLCVTYPIEN</sequence>
<feature type="domain" description="Signal transduction histidine kinase subgroup 3 dimerisation and phosphoacceptor" evidence="10">
    <location>
        <begin position="205"/>
        <end position="268"/>
    </location>
</feature>
<dbReference type="Pfam" id="PF07730">
    <property type="entry name" value="HisKA_3"/>
    <property type="match status" value="1"/>
</dbReference>
<name>A0A4R2IUZ9_9PSEU</name>
<dbReference type="GO" id="GO:0046983">
    <property type="term" value="F:protein dimerization activity"/>
    <property type="evidence" value="ECO:0007669"/>
    <property type="project" value="InterPro"/>
</dbReference>
<keyword evidence="9" id="KW-1133">Transmembrane helix</keyword>
<protein>
    <recommendedName>
        <fullName evidence="2">histidine kinase</fullName>
        <ecNumber evidence="2">2.7.13.3</ecNumber>
    </recommendedName>
</protein>
<evidence type="ECO:0000256" key="2">
    <source>
        <dbReference type="ARBA" id="ARBA00012438"/>
    </source>
</evidence>
<evidence type="ECO:0000256" key="5">
    <source>
        <dbReference type="ARBA" id="ARBA00022741"/>
    </source>
</evidence>
<keyword evidence="7" id="KW-0067">ATP-binding</keyword>
<keyword evidence="9" id="KW-0812">Transmembrane</keyword>
<keyword evidence="4" id="KW-0808">Transferase</keyword>
<keyword evidence="6 11" id="KW-0418">Kinase</keyword>
<dbReference type="InterPro" id="IPR036890">
    <property type="entry name" value="HATPase_C_sf"/>
</dbReference>
<dbReference type="Gene3D" id="3.30.565.10">
    <property type="entry name" value="Histidine kinase-like ATPase, C-terminal domain"/>
    <property type="match status" value="1"/>
</dbReference>
<evidence type="ECO:0000313" key="11">
    <source>
        <dbReference type="EMBL" id="TCO48957.1"/>
    </source>
</evidence>
<evidence type="ECO:0000256" key="1">
    <source>
        <dbReference type="ARBA" id="ARBA00000085"/>
    </source>
</evidence>
<dbReference type="GO" id="GO:0005524">
    <property type="term" value="F:ATP binding"/>
    <property type="evidence" value="ECO:0007669"/>
    <property type="project" value="UniProtKB-KW"/>
</dbReference>
<accession>A0A4R2IUZ9</accession>
<dbReference type="InterPro" id="IPR011712">
    <property type="entry name" value="Sig_transdc_His_kin_sub3_dim/P"/>
</dbReference>
<feature type="transmembrane region" description="Helical" evidence="9">
    <location>
        <begin position="153"/>
        <end position="175"/>
    </location>
</feature>
<dbReference type="Gene3D" id="1.20.5.1930">
    <property type="match status" value="1"/>
</dbReference>
<evidence type="ECO:0000256" key="6">
    <source>
        <dbReference type="ARBA" id="ARBA00022777"/>
    </source>
</evidence>
<keyword evidence="8" id="KW-0902">Two-component regulatory system</keyword>
<proteinExistence type="predicted"/>
<keyword evidence="12" id="KW-1185">Reference proteome</keyword>
<comment type="caution">
    <text evidence="11">The sequence shown here is derived from an EMBL/GenBank/DDBJ whole genome shotgun (WGS) entry which is preliminary data.</text>
</comment>
<evidence type="ECO:0000256" key="7">
    <source>
        <dbReference type="ARBA" id="ARBA00022840"/>
    </source>
</evidence>
<dbReference type="CDD" id="cd16917">
    <property type="entry name" value="HATPase_UhpB-NarQ-NarX-like"/>
    <property type="match status" value="1"/>
</dbReference>
<dbReference type="EC" id="2.7.13.3" evidence="2"/>
<dbReference type="GO" id="GO:0000155">
    <property type="term" value="F:phosphorelay sensor kinase activity"/>
    <property type="evidence" value="ECO:0007669"/>
    <property type="project" value="InterPro"/>
</dbReference>
<evidence type="ECO:0000256" key="9">
    <source>
        <dbReference type="SAM" id="Phobius"/>
    </source>
</evidence>